<dbReference type="EMBL" id="KZ293519">
    <property type="protein sequence ID" value="PBK58915.1"/>
    <property type="molecule type" value="Genomic_DNA"/>
</dbReference>
<organism evidence="2 3">
    <name type="scientific">Armillaria solidipes</name>
    <dbReference type="NCBI Taxonomy" id="1076256"/>
    <lineage>
        <taxon>Eukaryota</taxon>
        <taxon>Fungi</taxon>
        <taxon>Dikarya</taxon>
        <taxon>Basidiomycota</taxon>
        <taxon>Agaricomycotina</taxon>
        <taxon>Agaricomycetes</taxon>
        <taxon>Agaricomycetidae</taxon>
        <taxon>Agaricales</taxon>
        <taxon>Marasmiineae</taxon>
        <taxon>Physalacriaceae</taxon>
        <taxon>Armillaria</taxon>
    </lineage>
</organism>
<feature type="compositionally biased region" description="Polar residues" evidence="1">
    <location>
        <begin position="141"/>
        <end position="156"/>
    </location>
</feature>
<feature type="compositionally biased region" description="Basic and acidic residues" evidence="1">
    <location>
        <begin position="214"/>
        <end position="226"/>
    </location>
</feature>
<evidence type="ECO:0000313" key="3">
    <source>
        <dbReference type="Proteomes" id="UP000218334"/>
    </source>
</evidence>
<accession>A0A2H3AJ20</accession>
<feature type="compositionally biased region" description="Basic residues" evidence="1">
    <location>
        <begin position="550"/>
        <end position="560"/>
    </location>
</feature>
<feature type="region of interest" description="Disordered" evidence="1">
    <location>
        <begin position="201"/>
        <end position="228"/>
    </location>
</feature>
<evidence type="ECO:0000256" key="1">
    <source>
        <dbReference type="SAM" id="MobiDB-lite"/>
    </source>
</evidence>
<feature type="compositionally biased region" description="Polar residues" evidence="1">
    <location>
        <begin position="454"/>
        <end position="466"/>
    </location>
</feature>
<protein>
    <submittedName>
        <fullName evidence="2">Uncharacterized protein</fullName>
    </submittedName>
</protein>
<keyword evidence="3" id="KW-1185">Reference proteome</keyword>
<gene>
    <name evidence="2" type="ORF">ARMSODRAFT_983464</name>
</gene>
<proteinExistence type="predicted"/>
<dbReference type="Proteomes" id="UP000218334">
    <property type="component" value="Unassembled WGS sequence"/>
</dbReference>
<feature type="region of interest" description="Disordered" evidence="1">
    <location>
        <begin position="437"/>
        <end position="560"/>
    </location>
</feature>
<sequence>MDVNIFSAGYARLRPLFDTRQYTKLWACDIAVLLNENHEYLLSLCSSARECPDAPISPFLLDMVHTCQEIAAKLPAYAQSPLFQDWELQLGEQNQRSVVDENTEWPDTVKVAFSQATTHKCWLEELKAEREEVQEPGPNETKPQASTSGAASKTPTEILTKAATKATAKTGSQASAMTAINEETVEVPTSQATAFVAIPTGSPQKARKTQPGSIKDEPTTRAEGSHDTCAQNRAQLKDQAKEGDEPFQIKIKQKYFTALSTHVYEMKEPEPITVEETQALTEVSTKPKYGIQNQDCIFLGWGSRCNNCEAAGKSLCSFKAEPIQRYNACKDLAKFVEVTPENLRSSIQRSTAALQVFEQCANAAALAAQAFKNSMLETLQVWQGALANEGAKALKGVVFEEPGFEAQLREVLRLMELPSRIPAAVYSPLEAFHPTPESFLPVGPAPSRSDPDHSMSTSPVDTSLTHQDLAIDGDAPNPDEGSNHKEKSGLPPDDDYDRFIVEGTPDQDPDQDKLPLLSPKPDRFSSPVEKSEAGSPSKRLKSQRNAEKKAAKRRRAAALL</sequence>
<reference evidence="3" key="1">
    <citation type="journal article" date="2017" name="Nat. Ecol. Evol.">
        <title>Genome expansion and lineage-specific genetic innovations in the forest pathogenic fungi Armillaria.</title>
        <authorList>
            <person name="Sipos G."/>
            <person name="Prasanna A.N."/>
            <person name="Walter M.C."/>
            <person name="O'Connor E."/>
            <person name="Balint B."/>
            <person name="Krizsan K."/>
            <person name="Kiss B."/>
            <person name="Hess J."/>
            <person name="Varga T."/>
            <person name="Slot J."/>
            <person name="Riley R."/>
            <person name="Boka B."/>
            <person name="Rigling D."/>
            <person name="Barry K."/>
            <person name="Lee J."/>
            <person name="Mihaltcheva S."/>
            <person name="LaButti K."/>
            <person name="Lipzen A."/>
            <person name="Waldron R."/>
            <person name="Moloney N.M."/>
            <person name="Sperisen C."/>
            <person name="Kredics L."/>
            <person name="Vagvoelgyi C."/>
            <person name="Patrignani A."/>
            <person name="Fitzpatrick D."/>
            <person name="Nagy I."/>
            <person name="Doyle S."/>
            <person name="Anderson J.B."/>
            <person name="Grigoriev I.V."/>
            <person name="Gueldener U."/>
            <person name="Muensterkoetter M."/>
            <person name="Nagy L.G."/>
        </authorList>
    </citation>
    <scope>NUCLEOTIDE SEQUENCE [LARGE SCALE GENOMIC DNA]</scope>
    <source>
        <strain evidence="3">28-4</strain>
    </source>
</reference>
<dbReference type="AlphaFoldDB" id="A0A2H3AJ20"/>
<evidence type="ECO:0000313" key="2">
    <source>
        <dbReference type="EMBL" id="PBK58915.1"/>
    </source>
</evidence>
<feature type="region of interest" description="Disordered" evidence="1">
    <location>
        <begin position="129"/>
        <end position="156"/>
    </location>
</feature>
<name>A0A2H3AJ20_9AGAR</name>